<dbReference type="eggNOG" id="ENOG5033H0Y">
    <property type="taxonomic scope" value="Bacteria"/>
</dbReference>
<dbReference type="RefSeq" id="WP_015185238.1">
    <property type="nucleotide sequence ID" value="NC_019738.1"/>
</dbReference>
<dbReference type="HOGENOM" id="CLU_2649601_0_0_3"/>
<dbReference type="Proteomes" id="UP000010471">
    <property type="component" value="Chromosome"/>
</dbReference>
<organism evidence="1 2">
    <name type="scientific">Allocoleopsis franciscana PCC 7113</name>
    <dbReference type="NCBI Taxonomy" id="1173027"/>
    <lineage>
        <taxon>Bacteria</taxon>
        <taxon>Bacillati</taxon>
        <taxon>Cyanobacteriota</taxon>
        <taxon>Cyanophyceae</taxon>
        <taxon>Coleofasciculales</taxon>
        <taxon>Coleofasciculaceae</taxon>
        <taxon>Allocoleopsis</taxon>
        <taxon>Allocoleopsis franciscana</taxon>
    </lineage>
</organism>
<keyword evidence="2" id="KW-1185">Reference proteome</keyword>
<dbReference type="KEGG" id="mic:Mic7113_5468"/>
<evidence type="ECO:0000313" key="1">
    <source>
        <dbReference type="EMBL" id="AFZ21105.1"/>
    </source>
</evidence>
<proteinExistence type="predicted"/>
<reference evidence="1 2" key="1">
    <citation type="submission" date="2012-06" db="EMBL/GenBank/DDBJ databases">
        <title>Finished chromosome of genome of Microcoleus sp. PCC 7113.</title>
        <authorList>
            <consortium name="US DOE Joint Genome Institute"/>
            <person name="Gugger M."/>
            <person name="Coursin T."/>
            <person name="Rippka R."/>
            <person name="Tandeau De Marsac N."/>
            <person name="Huntemann M."/>
            <person name="Wei C.-L."/>
            <person name="Han J."/>
            <person name="Detter J.C."/>
            <person name="Han C."/>
            <person name="Tapia R."/>
            <person name="Chen A."/>
            <person name="Kyrpides N."/>
            <person name="Mavromatis K."/>
            <person name="Markowitz V."/>
            <person name="Szeto E."/>
            <person name="Ivanova N."/>
            <person name="Pagani I."/>
            <person name="Pati A."/>
            <person name="Goodwin L."/>
            <person name="Nordberg H.P."/>
            <person name="Cantor M.N."/>
            <person name="Hua S.X."/>
            <person name="Woyke T."/>
            <person name="Kerfeld C.A."/>
        </authorList>
    </citation>
    <scope>NUCLEOTIDE SEQUENCE [LARGE SCALE GENOMIC DNA]</scope>
    <source>
        <strain evidence="1 2">PCC 7113</strain>
    </source>
</reference>
<accession>K9WL45</accession>
<evidence type="ECO:0000313" key="2">
    <source>
        <dbReference type="Proteomes" id="UP000010471"/>
    </source>
</evidence>
<dbReference type="AlphaFoldDB" id="K9WL45"/>
<name>K9WL45_9CYAN</name>
<sequence>MTQTISMRRITSYQALWRPLENKGHFWFTYFDGDRERTHDLDADSFRTVMKVLDTDKPVFGDHTTAAVAVHSEPTDLKVGAWA</sequence>
<protein>
    <submittedName>
        <fullName evidence="1">Uncharacterized protein</fullName>
    </submittedName>
</protein>
<dbReference type="EMBL" id="CP003630">
    <property type="protein sequence ID" value="AFZ21105.1"/>
    <property type="molecule type" value="Genomic_DNA"/>
</dbReference>
<gene>
    <name evidence="1" type="ORF">Mic7113_5468</name>
</gene>